<evidence type="ECO:0000313" key="2">
    <source>
        <dbReference type="Proteomes" id="UP000003861"/>
    </source>
</evidence>
<dbReference type="STRING" id="1033806.HTIA_0783"/>
<dbReference type="AlphaFoldDB" id="U2DJ64"/>
<reference evidence="1 2" key="2">
    <citation type="journal article" date="2013" name="PLoS ONE">
        <title>INDIGO - INtegrated Data Warehouse of MIcrobial GenOmes with Examples from the Red Sea Extremophiles.</title>
        <authorList>
            <person name="Alam I."/>
            <person name="Antunes A."/>
            <person name="Kamau A.A."/>
            <person name="Ba Alawi W."/>
            <person name="Kalkatawi M."/>
            <person name="Stingl U."/>
            <person name="Bajic V.B."/>
        </authorList>
    </citation>
    <scope>NUCLEOTIDE SEQUENCE [LARGE SCALE GENOMIC DNA]</scope>
    <source>
        <strain evidence="1 2">SARL4B</strain>
    </source>
</reference>
<feature type="non-terminal residue" evidence="1">
    <location>
        <position position="1"/>
    </location>
</feature>
<protein>
    <submittedName>
        <fullName evidence="1">Uncharacterized protein</fullName>
    </submittedName>
</protein>
<proteinExistence type="predicted"/>
<comment type="caution">
    <text evidence="1">The sequence shown here is derived from an EMBL/GenBank/DDBJ whole genome shotgun (WGS) entry which is preliminary data.</text>
</comment>
<dbReference type="Proteomes" id="UP000003861">
    <property type="component" value="Unassembled WGS sequence"/>
</dbReference>
<gene>
    <name evidence="1" type="ORF">HLRTI_002094</name>
</gene>
<accession>U2DJ64</accession>
<evidence type="ECO:0000313" key="1">
    <source>
        <dbReference type="EMBL" id="ERJ05942.1"/>
    </source>
</evidence>
<dbReference type="EMBL" id="AFNT02000023">
    <property type="protein sequence ID" value="ERJ05942.1"/>
    <property type="molecule type" value="Genomic_DNA"/>
</dbReference>
<organism evidence="1 2">
    <name type="scientific">Halorhabdus tiamatea SARL4B</name>
    <dbReference type="NCBI Taxonomy" id="1033806"/>
    <lineage>
        <taxon>Archaea</taxon>
        <taxon>Methanobacteriati</taxon>
        <taxon>Methanobacteriota</taxon>
        <taxon>Stenosarchaea group</taxon>
        <taxon>Halobacteria</taxon>
        <taxon>Halobacteriales</taxon>
        <taxon>Haloarculaceae</taxon>
        <taxon>Halorhabdus</taxon>
    </lineage>
</organism>
<reference evidence="1 2" key="1">
    <citation type="journal article" date="2011" name="J. Bacteriol.">
        <title>Genome sequence of Halorhabdus tiamatea, the first archaeon isolated from a deep-sea anoxic brine lake.</title>
        <authorList>
            <person name="Antunes A."/>
            <person name="Alam I."/>
            <person name="Bajic V.B."/>
            <person name="Stingl U."/>
        </authorList>
    </citation>
    <scope>NUCLEOTIDE SEQUENCE [LARGE SCALE GENOMIC DNA]</scope>
    <source>
        <strain evidence="1 2">SARL4B</strain>
    </source>
</reference>
<dbReference type="PATRIC" id="fig|1033806.13.peg.1840"/>
<dbReference type="eggNOG" id="arCOG14724">
    <property type="taxonomic scope" value="Archaea"/>
</dbReference>
<sequence>DGFYDTLSESNMVAALESGASWGYFDPGENDYWHGYQSPPVRWDPNTARKRAFFAYLDGVTDPEGGYPHD</sequence>
<name>U2DJ64_9EURY</name>